<accession>A0A8J3AAD9</accession>
<comment type="caution">
    <text evidence="1">The sequence shown here is derived from an EMBL/GenBank/DDBJ whole genome shotgun (WGS) entry which is preliminary data.</text>
</comment>
<proteinExistence type="predicted"/>
<evidence type="ECO:0000313" key="2">
    <source>
        <dbReference type="Proteomes" id="UP000650511"/>
    </source>
</evidence>
<dbReference type="Proteomes" id="UP000650511">
    <property type="component" value="Unassembled WGS sequence"/>
</dbReference>
<dbReference type="AlphaFoldDB" id="A0A8J3AAD9"/>
<reference evidence="1" key="1">
    <citation type="journal article" date="2014" name="Int. J. Syst. Evol. Microbiol.">
        <title>Complete genome sequence of Corynebacterium casei LMG S-19264T (=DSM 44701T), isolated from a smear-ripened cheese.</title>
        <authorList>
            <consortium name="US DOE Joint Genome Institute (JGI-PGF)"/>
            <person name="Walter F."/>
            <person name="Albersmeier A."/>
            <person name="Kalinowski J."/>
            <person name="Ruckert C."/>
        </authorList>
    </citation>
    <scope>NUCLEOTIDE SEQUENCE</scope>
    <source>
        <strain evidence="1">CGMCC 1.14988</strain>
    </source>
</reference>
<name>A0A8J3AAD9_9ACTN</name>
<dbReference type="EMBL" id="BMHA01000006">
    <property type="protein sequence ID" value="GGI06362.1"/>
    <property type="molecule type" value="Genomic_DNA"/>
</dbReference>
<evidence type="ECO:0000313" key="1">
    <source>
        <dbReference type="EMBL" id="GGI06362.1"/>
    </source>
</evidence>
<dbReference type="Pfam" id="PF06348">
    <property type="entry name" value="DUF1059"/>
    <property type="match status" value="1"/>
</dbReference>
<dbReference type="InterPro" id="IPR009409">
    <property type="entry name" value="DUF1059"/>
</dbReference>
<gene>
    <name evidence="1" type="ORF">GCM10011354_18710</name>
</gene>
<reference evidence="1" key="2">
    <citation type="submission" date="2020-09" db="EMBL/GenBank/DDBJ databases">
        <authorList>
            <person name="Sun Q."/>
            <person name="Zhou Y."/>
        </authorList>
    </citation>
    <scope>NUCLEOTIDE SEQUENCE</scope>
    <source>
        <strain evidence="1">CGMCC 1.14988</strain>
    </source>
</reference>
<evidence type="ECO:0008006" key="3">
    <source>
        <dbReference type="Google" id="ProtNLM"/>
    </source>
</evidence>
<sequence length="57" mass="5940">MKQFACGDVVPGCQASFVGIDDEAILLQVGAHARVDHGLVEIPDALAQSVVDHIALV</sequence>
<dbReference type="RefSeq" id="WP_130650563.1">
    <property type="nucleotide sequence ID" value="NZ_BMHA01000006.1"/>
</dbReference>
<keyword evidence="2" id="KW-1185">Reference proteome</keyword>
<dbReference type="OrthoDB" id="3213531at2"/>
<protein>
    <recommendedName>
        <fullName evidence="3">DUF1059 domain-containing protein</fullName>
    </recommendedName>
</protein>
<organism evidence="1 2">
    <name type="scientific">Egicoccus halophilus</name>
    <dbReference type="NCBI Taxonomy" id="1670830"/>
    <lineage>
        <taxon>Bacteria</taxon>
        <taxon>Bacillati</taxon>
        <taxon>Actinomycetota</taxon>
        <taxon>Nitriliruptoria</taxon>
        <taxon>Egicoccales</taxon>
        <taxon>Egicoccaceae</taxon>
        <taxon>Egicoccus</taxon>
    </lineage>
</organism>